<gene>
    <name evidence="2" type="ORF">GGR91_001485</name>
</gene>
<feature type="chain" id="PRO_5032323528" evidence="1">
    <location>
        <begin position="24"/>
        <end position="139"/>
    </location>
</feature>
<evidence type="ECO:0000256" key="1">
    <source>
        <dbReference type="SAM" id="SignalP"/>
    </source>
</evidence>
<evidence type="ECO:0000313" key="3">
    <source>
        <dbReference type="Proteomes" id="UP000581447"/>
    </source>
</evidence>
<keyword evidence="1" id="KW-0732">Signal</keyword>
<comment type="caution">
    <text evidence="2">The sequence shown here is derived from an EMBL/GenBank/DDBJ whole genome shotgun (WGS) entry which is preliminary data.</text>
</comment>
<evidence type="ECO:0000313" key="2">
    <source>
        <dbReference type="EMBL" id="MBB3943263.1"/>
    </source>
</evidence>
<name>A0A840B024_9SPHN</name>
<accession>A0A840B024</accession>
<dbReference type="RefSeq" id="WP_183941460.1">
    <property type="nucleotide sequence ID" value="NZ_BAABBG010000002.1"/>
</dbReference>
<reference evidence="2 3" key="1">
    <citation type="submission" date="2020-08" db="EMBL/GenBank/DDBJ databases">
        <title>Genomic Encyclopedia of Type Strains, Phase IV (KMG-IV): sequencing the most valuable type-strain genomes for metagenomic binning, comparative biology and taxonomic classification.</title>
        <authorList>
            <person name="Goeker M."/>
        </authorList>
    </citation>
    <scope>NUCLEOTIDE SEQUENCE [LARGE SCALE GENOMIC DNA]</scope>
    <source>
        <strain evidence="2 3">DSM 29050</strain>
    </source>
</reference>
<dbReference type="EMBL" id="JACIEA010000001">
    <property type="protein sequence ID" value="MBB3943263.1"/>
    <property type="molecule type" value="Genomic_DNA"/>
</dbReference>
<proteinExistence type="predicted"/>
<organism evidence="2 3">
    <name type="scientific">Sphingorhabdus rigui</name>
    <dbReference type="NCBI Taxonomy" id="1282858"/>
    <lineage>
        <taxon>Bacteria</taxon>
        <taxon>Pseudomonadati</taxon>
        <taxon>Pseudomonadota</taxon>
        <taxon>Alphaproteobacteria</taxon>
        <taxon>Sphingomonadales</taxon>
        <taxon>Sphingomonadaceae</taxon>
        <taxon>Sphingorhabdus</taxon>
    </lineage>
</organism>
<protein>
    <submittedName>
        <fullName evidence="2">Uncharacterized protein</fullName>
    </submittedName>
</protein>
<sequence length="139" mass="14425">MFREITIAATAMCASICSAPSVAQTIAADHGSVAPPTQQEDMIVVTAKMPINLTKPRSKHVVANSELDTQRGGEQLIVTNQTLTAITQGNVLNGDFLAGDVTLSDSALSSFNGVGNILINTGAQVSLQTGMNLTINIGK</sequence>
<dbReference type="Proteomes" id="UP000581447">
    <property type="component" value="Unassembled WGS sequence"/>
</dbReference>
<keyword evidence="3" id="KW-1185">Reference proteome</keyword>
<dbReference type="AlphaFoldDB" id="A0A840B024"/>
<feature type="signal peptide" evidence="1">
    <location>
        <begin position="1"/>
        <end position="23"/>
    </location>
</feature>